<evidence type="ECO:0000256" key="6">
    <source>
        <dbReference type="SAM" id="SignalP"/>
    </source>
</evidence>
<dbReference type="OrthoDB" id="443318at2759"/>
<name>A0A8H4W5Q4_9HELO</name>
<keyword evidence="8" id="KW-1185">Reference proteome</keyword>
<dbReference type="PRINTS" id="PR00724">
    <property type="entry name" value="CRBOXYPTASEC"/>
</dbReference>
<comment type="caution">
    <text evidence="7">The sequence shown here is derived from an EMBL/GenBank/DDBJ whole genome shotgun (WGS) entry which is preliminary data.</text>
</comment>
<dbReference type="GO" id="GO:0004185">
    <property type="term" value="F:serine-type carboxypeptidase activity"/>
    <property type="evidence" value="ECO:0007669"/>
    <property type="project" value="InterPro"/>
</dbReference>
<organism evidence="7 8">
    <name type="scientific">Cudoniella acicularis</name>
    <dbReference type="NCBI Taxonomy" id="354080"/>
    <lineage>
        <taxon>Eukaryota</taxon>
        <taxon>Fungi</taxon>
        <taxon>Dikarya</taxon>
        <taxon>Ascomycota</taxon>
        <taxon>Pezizomycotina</taxon>
        <taxon>Leotiomycetes</taxon>
        <taxon>Helotiales</taxon>
        <taxon>Tricladiaceae</taxon>
        <taxon>Cudoniella</taxon>
    </lineage>
</organism>
<dbReference type="Gene3D" id="3.40.50.1820">
    <property type="entry name" value="alpha/beta hydrolase"/>
    <property type="match status" value="1"/>
</dbReference>
<dbReference type="Pfam" id="PF00450">
    <property type="entry name" value="Peptidase_S10"/>
    <property type="match status" value="1"/>
</dbReference>
<evidence type="ECO:0000256" key="1">
    <source>
        <dbReference type="ARBA" id="ARBA00009431"/>
    </source>
</evidence>
<accession>A0A8H4W5Q4</accession>
<evidence type="ECO:0000256" key="3">
    <source>
        <dbReference type="ARBA" id="ARBA00022670"/>
    </source>
</evidence>
<dbReference type="PANTHER" id="PTHR11802">
    <property type="entry name" value="SERINE PROTEASE FAMILY S10 SERINE CARBOXYPEPTIDASE"/>
    <property type="match status" value="1"/>
</dbReference>
<proteinExistence type="inferred from homology"/>
<protein>
    <recommendedName>
        <fullName evidence="9">Alpha/beta-hydrolase</fullName>
    </recommendedName>
</protein>
<evidence type="ECO:0000256" key="2">
    <source>
        <dbReference type="ARBA" id="ARBA00022645"/>
    </source>
</evidence>
<keyword evidence="3" id="KW-0645">Protease</keyword>
<dbReference type="Gene3D" id="1.10.287.410">
    <property type="match status" value="1"/>
</dbReference>
<dbReference type="EMBL" id="JAAMPI010000400">
    <property type="protein sequence ID" value="KAF4631889.1"/>
    <property type="molecule type" value="Genomic_DNA"/>
</dbReference>
<dbReference type="InterPro" id="IPR001563">
    <property type="entry name" value="Peptidase_S10"/>
</dbReference>
<evidence type="ECO:0000256" key="5">
    <source>
        <dbReference type="ARBA" id="ARBA00023180"/>
    </source>
</evidence>
<evidence type="ECO:0000313" key="8">
    <source>
        <dbReference type="Proteomes" id="UP000566819"/>
    </source>
</evidence>
<dbReference type="InterPro" id="IPR033124">
    <property type="entry name" value="Ser_caboxypep_his_AS"/>
</dbReference>
<dbReference type="GO" id="GO:0000324">
    <property type="term" value="C:fungal-type vacuole"/>
    <property type="evidence" value="ECO:0007669"/>
    <property type="project" value="TreeGrafter"/>
</dbReference>
<dbReference type="GO" id="GO:0006508">
    <property type="term" value="P:proteolysis"/>
    <property type="evidence" value="ECO:0007669"/>
    <property type="project" value="UniProtKB-KW"/>
</dbReference>
<feature type="signal peptide" evidence="6">
    <location>
        <begin position="1"/>
        <end position="19"/>
    </location>
</feature>
<dbReference type="PANTHER" id="PTHR11802:SF432">
    <property type="entry name" value="Y, PUTATIVE-RELATED"/>
    <property type="match status" value="1"/>
</dbReference>
<sequence length="474" mass="52078">MKLLPWLAAFLSSTIATSSQVPLAEDHPHSNFTIYRSNVSPDHSIRIKRQNATLCNTPVDQYTGWLDVGHHHFFFWYFKSENAASADDHSSSEPLALWLTGGPGGSSMLGMLQELGPCLINDYGNGTDYNPYGWNKETALIFVDQPAGVGFSYLDEGEPLPGDSFTSAADMHLFLQLFISQVFPEHENGPNPINAFQGHYLPALGVQIISQNALHPKQPQVPLKSLAIGNGYVSPLDTAFGYWETLCTTNPGVKEPIFNSTRCDIMATNLPRCLDVSKACYDHPDPAICQAASTVCWDGVIKYYDGESYAGGRNRFDITAPCDIDDFCYANTALIQTYLNLPSSFTSLSVPKTIKNYTVLSEAVESAFERTNDLGISLIPAVAYLLENQIDVLIYQGNLDLACGVYGEGVEGMGEWGRKVGTAKEVNVRMREGDEKKTRFALVTIDGSGHMVPQDQPEVALDMLNRWLAGKAFN</sequence>
<keyword evidence="6" id="KW-0732">Signal</keyword>
<evidence type="ECO:0000256" key="4">
    <source>
        <dbReference type="ARBA" id="ARBA00022801"/>
    </source>
</evidence>
<dbReference type="PROSITE" id="PS00560">
    <property type="entry name" value="CARBOXYPEPT_SER_HIS"/>
    <property type="match status" value="1"/>
</dbReference>
<evidence type="ECO:0008006" key="9">
    <source>
        <dbReference type="Google" id="ProtNLM"/>
    </source>
</evidence>
<keyword evidence="5" id="KW-0325">Glycoprotein</keyword>
<gene>
    <name evidence="7" type="ORF">G7Y89_g6241</name>
</gene>
<reference evidence="7 8" key="1">
    <citation type="submission" date="2020-03" db="EMBL/GenBank/DDBJ databases">
        <title>Draft Genome Sequence of Cudoniella acicularis.</title>
        <authorList>
            <person name="Buettner E."/>
            <person name="Kellner H."/>
        </authorList>
    </citation>
    <scope>NUCLEOTIDE SEQUENCE [LARGE SCALE GENOMIC DNA]</scope>
    <source>
        <strain evidence="7 8">DSM 108380</strain>
    </source>
</reference>
<comment type="similarity">
    <text evidence="1">Belongs to the peptidase S10 family.</text>
</comment>
<dbReference type="AlphaFoldDB" id="A0A8H4W5Q4"/>
<dbReference type="Proteomes" id="UP000566819">
    <property type="component" value="Unassembled WGS sequence"/>
</dbReference>
<feature type="chain" id="PRO_5034789298" description="Alpha/beta-hydrolase" evidence="6">
    <location>
        <begin position="20"/>
        <end position="474"/>
    </location>
</feature>
<keyword evidence="4" id="KW-0378">Hydrolase</keyword>
<evidence type="ECO:0000313" key="7">
    <source>
        <dbReference type="EMBL" id="KAF4631889.1"/>
    </source>
</evidence>
<dbReference type="InterPro" id="IPR029058">
    <property type="entry name" value="AB_hydrolase_fold"/>
</dbReference>
<keyword evidence="2" id="KW-0121">Carboxypeptidase</keyword>
<dbReference type="SUPFAM" id="SSF53474">
    <property type="entry name" value="alpha/beta-Hydrolases"/>
    <property type="match status" value="1"/>
</dbReference>